<dbReference type="Gene3D" id="3.40.50.10540">
    <property type="entry name" value="Crotonobetainyl-coa:carnitine coa-transferase, domain 1"/>
    <property type="match status" value="1"/>
</dbReference>
<evidence type="ECO:0000313" key="2">
    <source>
        <dbReference type="EMBL" id="QWC08954.1"/>
    </source>
</evidence>
<proteinExistence type="predicted"/>
<dbReference type="GO" id="GO:0016740">
    <property type="term" value="F:transferase activity"/>
    <property type="evidence" value="ECO:0007669"/>
    <property type="project" value="UniProtKB-KW"/>
</dbReference>
<gene>
    <name evidence="2" type="ORF">KKR91_10455</name>
</gene>
<protein>
    <submittedName>
        <fullName evidence="2">CoA transferase</fullName>
    </submittedName>
</protein>
<organism evidence="2 3">
    <name type="scientific">Arthrobacter jiangjiafuii</name>
    <dbReference type="NCBI Taxonomy" id="2817475"/>
    <lineage>
        <taxon>Bacteria</taxon>
        <taxon>Bacillati</taxon>
        <taxon>Actinomycetota</taxon>
        <taxon>Actinomycetes</taxon>
        <taxon>Micrococcales</taxon>
        <taxon>Micrococcaceae</taxon>
        <taxon>Arthrobacter</taxon>
    </lineage>
</organism>
<keyword evidence="3" id="KW-1185">Reference proteome</keyword>
<dbReference type="PANTHER" id="PTHR48229">
    <property type="entry name" value="CAIB/BAIF FAMILY ENZYME (AFU_ORTHOLOGUE AFUA_1G05360)-RELATED"/>
    <property type="match status" value="1"/>
</dbReference>
<evidence type="ECO:0000256" key="1">
    <source>
        <dbReference type="SAM" id="MobiDB-lite"/>
    </source>
</evidence>
<dbReference type="Proteomes" id="UP000676885">
    <property type="component" value="Chromosome"/>
</dbReference>
<dbReference type="EMBL" id="CP076022">
    <property type="protein sequence ID" value="QWC08954.1"/>
    <property type="molecule type" value="Genomic_DNA"/>
</dbReference>
<name>A0A975M359_9MICC</name>
<keyword evidence="2" id="KW-0808">Transferase</keyword>
<dbReference type="KEGG" id="ajg:KKR91_10455"/>
<evidence type="ECO:0000313" key="3">
    <source>
        <dbReference type="Proteomes" id="UP000676885"/>
    </source>
</evidence>
<dbReference type="AlphaFoldDB" id="A0A975M359"/>
<dbReference type="RefSeq" id="WP_210229332.1">
    <property type="nucleotide sequence ID" value="NZ_CP076022.1"/>
</dbReference>
<dbReference type="Pfam" id="PF02515">
    <property type="entry name" value="CoA_transf_3"/>
    <property type="match status" value="1"/>
</dbReference>
<feature type="region of interest" description="Disordered" evidence="1">
    <location>
        <begin position="376"/>
        <end position="399"/>
    </location>
</feature>
<dbReference type="InterPro" id="IPR052985">
    <property type="entry name" value="CoA-trans_III_biosynth/detox"/>
</dbReference>
<sequence length="448" mass="46598">MALESAYPVRAFAGWAVRQAADAAVGLSRRLGGSTTGSDIDPDLALAWFAGSFTPQGWSIPPPWDPLAGDYPGAGGWIRLHTNAPHHRSAALAALGLPVDPLPGRDTVSAAVAGREPETLERAVVAAGGCAARMLTALQWTGHPQGNAVNQEPLIDWTRVGTAAAPAPASSPERPLAGVRVLDLTRIIAGPVATRFLAGLGAEVLRIDPPGWEEPASEAELTLGKRCARLDLASAAGARRIRELVAGADMVVSGYRKGALAGLGLDSARLQQLRPGLVEVALNAYGWTGPWSGRRGFDSLVQMSSGIAHAGMLHFGTDAPRPLPVQALDHATGYLAAAAALRAWLLRLDGGVFAARLSLARTAVQLQHMAGACTSAQTPGRAAAARQGSGKESGQEGGIPSFEQVQEQTFWGPGRRLLPPVRFTGWGTVPRLAWDVPAGPLGAAAPQW</sequence>
<dbReference type="InterPro" id="IPR023606">
    <property type="entry name" value="CoA-Trfase_III_dom_1_sf"/>
</dbReference>
<dbReference type="SUPFAM" id="SSF89796">
    <property type="entry name" value="CoA-transferase family III (CaiB/BaiF)"/>
    <property type="match status" value="2"/>
</dbReference>
<dbReference type="PANTHER" id="PTHR48229:SF1">
    <property type="entry name" value="ALPHA METHYLACYL-COA RACEMASE-RELATED"/>
    <property type="match status" value="1"/>
</dbReference>
<dbReference type="InterPro" id="IPR003673">
    <property type="entry name" value="CoA-Trfase_fam_III"/>
</dbReference>
<reference evidence="2 3" key="1">
    <citation type="submission" date="2021-05" db="EMBL/GenBank/DDBJ databases">
        <title>Novel species in genus Arthrobacter.</title>
        <authorList>
            <person name="Zhang G."/>
        </authorList>
    </citation>
    <scope>NUCLEOTIDE SEQUENCE [LARGE SCALE GENOMIC DNA]</scope>
    <source>
        <strain evidence="3">zg-ZUI227</strain>
    </source>
</reference>
<accession>A0A975M359</accession>